<dbReference type="EMBL" id="OOIL02006328">
    <property type="protein sequence ID" value="VFQ97156.1"/>
    <property type="molecule type" value="Genomic_DNA"/>
</dbReference>
<organism evidence="1 2">
    <name type="scientific">Cuscuta campestris</name>
    <dbReference type="NCBI Taxonomy" id="132261"/>
    <lineage>
        <taxon>Eukaryota</taxon>
        <taxon>Viridiplantae</taxon>
        <taxon>Streptophyta</taxon>
        <taxon>Embryophyta</taxon>
        <taxon>Tracheophyta</taxon>
        <taxon>Spermatophyta</taxon>
        <taxon>Magnoliopsida</taxon>
        <taxon>eudicotyledons</taxon>
        <taxon>Gunneridae</taxon>
        <taxon>Pentapetalae</taxon>
        <taxon>asterids</taxon>
        <taxon>lamiids</taxon>
        <taxon>Solanales</taxon>
        <taxon>Convolvulaceae</taxon>
        <taxon>Cuscuteae</taxon>
        <taxon>Cuscuta</taxon>
        <taxon>Cuscuta subgen. Grammica</taxon>
        <taxon>Cuscuta sect. Cleistogrammica</taxon>
    </lineage>
</organism>
<dbReference type="InterPro" id="IPR032675">
    <property type="entry name" value="LRR_dom_sf"/>
</dbReference>
<sequence>MGLNIFSHCNLVLQLDQCGHCLPDFTLIATLARLPNSLSALTTLPVKGTCRLSDTGLSALVSSAPSLRSINLSQCSLLSSDGIKCLSESLGSVLKE</sequence>
<protein>
    <submittedName>
        <fullName evidence="1">Uncharacterized protein</fullName>
    </submittedName>
</protein>
<proteinExistence type="predicted"/>
<keyword evidence="2" id="KW-1185">Reference proteome</keyword>
<reference evidence="1 2" key="1">
    <citation type="submission" date="2018-04" db="EMBL/GenBank/DDBJ databases">
        <authorList>
            <person name="Vogel A."/>
        </authorList>
    </citation>
    <scope>NUCLEOTIDE SEQUENCE [LARGE SCALE GENOMIC DNA]</scope>
</reference>
<dbReference type="Gene3D" id="3.80.10.10">
    <property type="entry name" value="Ribonuclease Inhibitor"/>
    <property type="match status" value="1"/>
</dbReference>
<evidence type="ECO:0000313" key="2">
    <source>
        <dbReference type="Proteomes" id="UP000595140"/>
    </source>
</evidence>
<evidence type="ECO:0000313" key="1">
    <source>
        <dbReference type="EMBL" id="VFQ97156.1"/>
    </source>
</evidence>
<gene>
    <name evidence="1" type="ORF">CCAM_LOCUS38932</name>
</gene>
<dbReference type="OrthoDB" id="10257471at2759"/>
<accession>A0A484N9I8</accession>
<dbReference type="AlphaFoldDB" id="A0A484N9I8"/>
<dbReference type="SUPFAM" id="SSF52047">
    <property type="entry name" value="RNI-like"/>
    <property type="match status" value="1"/>
</dbReference>
<dbReference type="Proteomes" id="UP000595140">
    <property type="component" value="Unassembled WGS sequence"/>
</dbReference>
<name>A0A484N9I8_9ASTE</name>